<dbReference type="PROSITE" id="PS51257">
    <property type="entry name" value="PROKAR_LIPOPROTEIN"/>
    <property type="match status" value="1"/>
</dbReference>
<proteinExistence type="predicted"/>
<sequence>MKKLSILFLATFFASCTTDFGNIEILSSLPNDLDEISGIEITPKSPLLWMIDDHGNKPNLYGYNVSDKKVEKEIPVRGLKKIDWEDLASDEEGNLYIGDFGNNKSKRKDLAIYKLLNWQDTLKVYRSIFKFEDQTEYPPKDNSQSFDVEAFIATKNSFYIFTRNRTDGFDGTTSVYRIINGPGQNDAVFLGKLKTCDDKSNCQITSAAIDHATGKIALLSHDKVWIISDYPEGNLLEGAVKKIQLEHSSQKESIAFGDSKTLYIVDERNGTEGGNLYKLTID</sequence>
<name>A0ABW2MUR7_9FLAO</name>
<gene>
    <name evidence="1" type="ORF">ACFQO1_06950</name>
</gene>
<dbReference type="SUPFAM" id="SSF101898">
    <property type="entry name" value="NHL repeat"/>
    <property type="match status" value="1"/>
</dbReference>
<reference evidence="2" key="1">
    <citation type="journal article" date="2019" name="Int. J. Syst. Evol. Microbiol.">
        <title>The Global Catalogue of Microorganisms (GCM) 10K type strain sequencing project: providing services to taxonomists for standard genome sequencing and annotation.</title>
        <authorList>
            <consortium name="The Broad Institute Genomics Platform"/>
            <consortium name="The Broad Institute Genome Sequencing Center for Infectious Disease"/>
            <person name="Wu L."/>
            <person name="Ma J."/>
        </authorList>
    </citation>
    <scope>NUCLEOTIDE SEQUENCE [LARGE SCALE GENOMIC DNA]</scope>
    <source>
        <strain evidence="2">CGMCC 1.16306</strain>
    </source>
</reference>
<keyword evidence="2" id="KW-1185">Reference proteome</keyword>
<comment type="caution">
    <text evidence="1">The sequence shown here is derived from an EMBL/GenBank/DDBJ whole genome shotgun (WGS) entry which is preliminary data.</text>
</comment>
<evidence type="ECO:0000313" key="1">
    <source>
        <dbReference type="EMBL" id="MFC7357418.1"/>
    </source>
</evidence>
<organism evidence="1 2">
    <name type="scientific">Jejudonia soesokkakensis</name>
    <dbReference type="NCBI Taxonomy" id="1323432"/>
    <lineage>
        <taxon>Bacteria</taxon>
        <taxon>Pseudomonadati</taxon>
        <taxon>Bacteroidota</taxon>
        <taxon>Flavobacteriia</taxon>
        <taxon>Flavobacteriales</taxon>
        <taxon>Flavobacteriaceae</taxon>
        <taxon>Jejudonia</taxon>
    </lineage>
</organism>
<dbReference type="RefSeq" id="WP_380217264.1">
    <property type="nucleotide sequence ID" value="NZ_JBHTBN010000003.1"/>
</dbReference>
<accession>A0ABW2MUR7</accession>
<dbReference type="EMBL" id="JBHTBN010000003">
    <property type="protein sequence ID" value="MFC7357418.1"/>
    <property type="molecule type" value="Genomic_DNA"/>
</dbReference>
<protein>
    <submittedName>
        <fullName evidence="1">Uncharacterized protein</fullName>
    </submittedName>
</protein>
<dbReference type="Proteomes" id="UP001596415">
    <property type="component" value="Unassembled WGS sequence"/>
</dbReference>
<evidence type="ECO:0000313" key="2">
    <source>
        <dbReference type="Proteomes" id="UP001596415"/>
    </source>
</evidence>